<dbReference type="GeneID" id="101850607"/>
<sequence length="365" mass="41245">MTLFMPPIQRKKKVDEKYNPDSFRVISEDAVSDHPKYRPLPYRASFEPRTPTPKAPQRNNNASEGEPCVAPVLEPVRALKNTRVLPQILPDYRANKPQARACGFLDRNVRFLNEPICNVYTKPVQHEEKQWWPTRPNPGDLQVPPYAEDTHYRTDYNNRHGERPDGSGRHTSNVHRDPALGTVPVNYLREKDGSQRFYKEGMSYEHMYNCRSDPSYPIRGKRHGAFVWSRMDPISQKKFIEYYQRLEEQERAQQQEGGPSPPEKAQSAVVVRSANSNNSNSNRSGQNSPKRRSSSTSVHLRSRAASNSNGSDPVPLVPTAQAAPTEKQSPAPQESQSQSQLEAKAEAVTALVESSVPDESKAEES</sequence>
<organism evidence="2 3">
    <name type="scientific">Aplysia californica</name>
    <name type="common">California sea hare</name>
    <dbReference type="NCBI Taxonomy" id="6500"/>
    <lineage>
        <taxon>Eukaryota</taxon>
        <taxon>Metazoa</taxon>
        <taxon>Spiralia</taxon>
        <taxon>Lophotrochozoa</taxon>
        <taxon>Mollusca</taxon>
        <taxon>Gastropoda</taxon>
        <taxon>Heterobranchia</taxon>
        <taxon>Euthyneura</taxon>
        <taxon>Tectipleura</taxon>
        <taxon>Aplysiida</taxon>
        <taxon>Aplysioidea</taxon>
        <taxon>Aplysiidae</taxon>
        <taxon>Aplysia</taxon>
    </lineage>
</organism>
<dbReference type="Pfam" id="PF15667">
    <property type="entry name" value="CMIP6"/>
    <property type="match status" value="1"/>
</dbReference>
<feature type="compositionally biased region" description="Low complexity" evidence="1">
    <location>
        <begin position="265"/>
        <end position="288"/>
    </location>
</feature>
<proteinExistence type="predicted"/>
<evidence type="ECO:0000313" key="2">
    <source>
        <dbReference type="Proteomes" id="UP000694888"/>
    </source>
</evidence>
<reference evidence="3" key="1">
    <citation type="submission" date="2025-08" db="UniProtKB">
        <authorList>
            <consortium name="RefSeq"/>
        </authorList>
    </citation>
    <scope>IDENTIFICATION</scope>
</reference>
<dbReference type="InterPro" id="IPR031365">
    <property type="entry name" value="CMIP6"/>
</dbReference>
<feature type="compositionally biased region" description="Basic and acidic residues" evidence="1">
    <location>
        <begin position="157"/>
        <end position="178"/>
    </location>
</feature>
<dbReference type="PANTHER" id="PTHR35087:SF1">
    <property type="entry name" value="RIKEN CDNA 4930505A04 GENE"/>
    <property type="match status" value="1"/>
</dbReference>
<evidence type="ECO:0000313" key="3">
    <source>
        <dbReference type="RefSeq" id="XP_005110505.1"/>
    </source>
</evidence>
<dbReference type="Proteomes" id="UP000694888">
    <property type="component" value="Unplaced"/>
</dbReference>
<feature type="region of interest" description="Disordered" evidence="1">
    <location>
        <begin position="249"/>
        <end position="365"/>
    </location>
</feature>
<feature type="region of interest" description="Disordered" evidence="1">
    <location>
        <begin position="157"/>
        <end position="185"/>
    </location>
</feature>
<dbReference type="RefSeq" id="XP_005110505.1">
    <property type="nucleotide sequence ID" value="XM_005110448.3"/>
</dbReference>
<feature type="region of interest" description="Disordered" evidence="1">
    <location>
        <begin position="34"/>
        <end position="67"/>
    </location>
</feature>
<protein>
    <submittedName>
        <fullName evidence="3">Uncharacterized protein C2orf73 homolog isoform X1</fullName>
    </submittedName>
</protein>
<evidence type="ECO:0000256" key="1">
    <source>
        <dbReference type="SAM" id="MobiDB-lite"/>
    </source>
</evidence>
<accession>A0ABM0K7D3</accession>
<dbReference type="PANTHER" id="PTHR35087">
    <property type="entry name" value="SIMILAR TO HYPOTHETICAL PROTEIN FLJ40298"/>
    <property type="match status" value="1"/>
</dbReference>
<name>A0ABM0K7D3_APLCA</name>
<gene>
    <name evidence="3" type="primary">LOC101850607</name>
</gene>
<feature type="compositionally biased region" description="Low complexity" evidence="1">
    <location>
        <begin position="326"/>
        <end position="342"/>
    </location>
</feature>
<feature type="compositionally biased region" description="Polar residues" evidence="1">
    <location>
        <begin position="294"/>
        <end position="311"/>
    </location>
</feature>
<keyword evidence="2" id="KW-1185">Reference proteome</keyword>